<dbReference type="EMBL" id="JAYMYQ010000003">
    <property type="protein sequence ID" value="KAK7345865.1"/>
    <property type="molecule type" value="Genomic_DNA"/>
</dbReference>
<protein>
    <submittedName>
        <fullName evidence="4">Uncharacterized protein</fullName>
    </submittedName>
</protein>
<dbReference type="InterPro" id="IPR001932">
    <property type="entry name" value="PPM-type_phosphatase-like_dom"/>
</dbReference>
<organism evidence="4 5">
    <name type="scientific">Canavalia gladiata</name>
    <name type="common">Sword bean</name>
    <name type="synonym">Dolichos gladiatus</name>
    <dbReference type="NCBI Taxonomy" id="3824"/>
    <lineage>
        <taxon>Eukaryota</taxon>
        <taxon>Viridiplantae</taxon>
        <taxon>Streptophyta</taxon>
        <taxon>Embryophyta</taxon>
        <taxon>Tracheophyta</taxon>
        <taxon>Spermatophyta</taxon>
        <taxon>Magnoliopsida</taxon>
        <taxon>eudicotyledons</taxon>
        <taxon>Gunneridae</taxon>
        <taxon>Pentapetalae</taxon>
        <taxon>rosids</taxon>
        <taxon>fabids</taxon>
        <taxon>Fabales</taxon>
        <taxon>Fabaceae</taxon>
        <taxon>Papilionoideae</taxon>
        <taxon>50 kb inversion clade</taxon>
        <taxon>NPAAA clade</taxon>
        <taxon>indigoferoid/millettioid clade</taxon>
        <taxon>Phaseoleae</taxon>
        <taxon>Canavalia</taxon>
    </lineage>
</organism>
<dbReference type="SMART" id="SM00220">
    <property type="entry name" value="S_TKc"/>
    <property type="match status" value="1"/>
</dbReference>
<feature type="signal peptide" evidence="1">
    <location>
        <begin position="1"/>
        <end position="24"/>
    </location>
</feature>
<name>A0AAN9M0G7_CANGL</name>
<dbReference type="Pfam" id="PF00481">
    <property type="entry name" value="PP2C"/>
    <property type="match status" value="2"/>
</dbReference>
<gene>
    <name evidence="4" type="ORF">VNO77_16478</name>
</gene>
<dbReference type="PROSITE" id="PS50011">
    <property type="entry name" value="PROTEIN_KINASE_DOM"/>
    <property type="match status" value="1"/>
</dbReference>
<dbReference type="InterPro" id="IPR036457">
    <property type="entry name" value="PPM-type-like_dom_sf"/>
</dbReference>
<dbReference type="PROSITE" id="PS00108">
    <property type="entry name" value="PROTEIN_KINASE_ST"/>
    <property type="match status" value="1"/>
</dbReference>
<accession>A0AAN9M0G7</accession>
<evidence type="ECO:0000313" key="5">
    <source>
        <dbReference type="Proteomes" id="UP001367508"/>
    </source>
</evidence>
<keyword evidence="5" id="KW-1185">Reference proteome</keyword>
<evidence type="ECO:0000259" key="3">
    <source>
        <dbReference type="PROSITE" id="PS51746"/>
    </source>
</evidence>
<evidence type="ECO:0000259" key="2">
    <source>
        <dbReference type="PROSITE" id="PS50011"/>
    </source>
</evidence>
<dbReference type="PANTHER" id="PTHR47992">
    <property type="entry name" value="PROTEIN PHOSPHATASE"/>
    <property type="match status" value="1"/>
</dbReference>
<dbReference type="SMART" id="SM00332">
    <property type="entry name" value="PP2Cc"/>
    <property type="match status" value="1"/>
</dbReference>
<dbReference type="Pfam" id="PF00069">
    <property type="entry name" value="Pkinase"/>
    <property type="match status" value="1"/>
</dbReference>
<dbReference type="CDD" id="cd00143">
    <property type="entry name" value="PP2Cc"/>
    <property type="match status" value="1"/>
</dbReference>
<dbReference type="GO" id="GO:0004722">
    <property type="term" value="F:protein serine/threonine phosphatase activity"/>
    <property type="evidence" value="ECO:0007669"/>
    <property type="project" value="InterPro"/>
</dbReference>
<dbReference type="FunFam" id="1.10.510.10:FF:001568">
    <property type="entry name" value="uncharacterized protein LOC106771884 isoform X8"/>
    <property type="match status" value="1"/>
</dbReference>
<reference evidence="4 5" key="1">
    <citation type="submission" date="2024-01" db="EMBL/GenBank/DDBJ databases">
        <title>The genomes of 5 underutilized Papilionoideae crops provide insights into root nodulation and disease resistanc.</title>
        <authorList>
            <person name="Jiang F."/>
        </authorList>
    </citation>
    <scope>NUCLEOTIDE SEQUENCE [LARGE SCALE GENOMIC DNA]</scope>
    <source>
        <strain evidence="4">LVBAO_FW01</strain>
        <tissue evidence="4">Leaves</tissue>
    </source>
</reference>
<dbReference type="SUPFAM" id="SSF81606">
    <property type="entry name" value="PP2C-like"/>
    <property type="match status" value="1"/>
</dbReference>
<dbReference type="InterPro" id="IPR000719">
    <property type="entry name" value="Prot_kinase_dom"/>
</dbReference>
<comment type="caution">
    <text evidence="4">The sequence shown here is derived from an EMBL/GenBank/DDBJ whole genome shotgun (WGS) entry which is preliminary data.</text>
</comment>
<dbReference type="SUPFAM" id="SSF56112">
    <property type="entry name" value="Protein kinase-like (PK-like)"/>
    <property type="match status" value="1"/>
</dbReference>
<dbReference type="Gene3D" id="1.10.510.10">
    <property type="entry name" value="Transferase(Phosphotransferase) domain 1"/>
    <property type="match status" value="1"/>
</dbReference>
<dbReference type="InterPro" id="IPR015655">
    <property type="entry name" value="PP2C"/>
</dbReference>
<sequence>MIPLQHLLFALGFLLSATIPFAHGESSTCLTVYKNGGAPAVFQSPKCPRWKLSDYNSSPQTTVRCQSAMLQGRRKSQEDRSLCVLDVRIPFPGANGVKEVVVGIVAVFDGHNGAEASEMASKLLVEYFVLHTCFLLDATFSVISKTSTGTVLHRRDRDHANLLHRWIEILGWQWQELHFERFQNTFSANFDDSVHLEILKEALLRAIHDIDTKFSEEASRNNLRSGSTATIVLVADDKILVANIGDSKAFLCTENFQSPREAKDSLLKLYRQKENDGSVSVWDREKYRLASSHGLMHFAVKELTSDHHPDRDDERIRVETAGGQVQTWGGVPRINGQLAITRAIGDVLFKSYGVISAPEVTDWQPLSANDSYLVAASDGVFEKMSVQDVCDLLWEVHCFSNMRSECTPSSSFSLADFIVNTALKKGSMDNVAAVVVPLESAKSPANLLRRSYIEKRDADFLLFGLQEPASRSSVNNITSDIMHLEHPHLVDTKFKRILVEVKDGDFGCFYLSENLDEPVDSKQITKKTDWEDYLYELPQPLDAIHQHAASGGPVNLYNNQNFCFHLGPIVNEAKDQCINPEGFASFIGLLGSIPLHDTGSSNGSSDYSMPYLRYVLKKSFGRGSYGEVWLAFHWNCNQDSNAAKKDGNNKNSSSTTSDCHDGPSNYTQYILKRIMVERGSAVYLSGLREKYFGEIFLNASTCFEDPLSAGKSNCVLETSEFASESSYPSKFLLQRATYEEGLNHIARYVESFESQANEIWLVFSYEGVSLSKLLYTVEDAYDTAEKERLEQVEHVQILRPSKWWHWLKTTEEGQEEMRNLIWQLLLALKSCHDRNITHRDIKPENMVICFEDQETGRCLKEMPTKTNNFSTKMRIIDFGSGIDEFTLKHLYGSTGPSRSEQTYEYTPPEALLNATWYQGPTSSTLKYDMWSIGVVMLELVLGTPNVFQIDALTQALLDRHLEGWNEGVKELAYKLRSFMELCILIPGISSSSSKKQHTVNQVGISPASWKCSEEFFSHQIKNRDPLKIGFTNIWALRLVRHLLHWDPEDRPSIDEALRHPYFQPPPRE</sequence>
<dbReference type="PROSITE" id="PS51746">
    <property type="entry name" value="PPM_2"/>
    <property type="match status" value="1"/>
</dbReference>
<evidence type="ECO:0000313" key="4">
    <source>
        <dbReference type="EMBL" id="KAK7345865.1"/>
    </source>
</evidence>
<proteinExistence type="predicted"/>
<dbReference type="GO" id="GO:0005524">
    <property type="term" value="F:ATP binding"/>
    <property type="evidence" value="ECO:0007669"/>
    <property type="project" value="InterPro"/>
</dbReference>
<keyword evidence="1" id="KW-0732">Signal</keyword>
<dbReference type="AlphaFoldDB" id="A0AAN9M0G7"/>
<dbReference type="InterPro" id="IPR008271">
    <property type="entry name" value="Ser/Thr_kinase_AS"/>
</dbReference>
<feature type="chain" id="PRO_5042925582" evidence="1">
    <location>
        <begin position="25"/>
        <end position="1068"/>
    </location>
</feature>
<feature type="domain" description="PPM-type phosphatase" evidence="3">
    <location>
        <begin position="64"/>
        <end position="438"/>
    </location>
</feature>
<evidence type="ECO:0000256" key="1">
    <source>
        <dbReference type="SAM" id="SignalP"/>
    </source>
</evidence>
<feature type="domain" description="Protein kinase" evidence="2">
    <location>
        <begin position="614"/>
        <end position="1062"/>
    </location>
</feature>
<dbReference type="GO" id="GO:0004672">
    <property type="term" value="F:protein kinase activity"/>
    <property type="evidence" value="ECO:0007669"/>
    <property type="project" value="InterPro"/>
</dbReference>
<dbReference type="Gene3D" id="3.60.40.10">
    <property type="entry name" value="PPM-type phosphatase domain"/>
    <property type="match status" value="1"/>
</dbReference>
<dbReference type="InterPro" id="IPR011009">
    <property type="entry name" value="Kinase-like_dom_sf"/>
</dbReference>
<dbReference type="Proteomes" id="UP001367508">
    <property type="component" value="Unassembled WGS sequence"/>
</dbReference>